<protein>
    <submittedName>
        <fullName evidence="2">Uncharacterized protein</fullName>
    </submittedName>
</protein>
<feature type="region of interest" description="Disordered" evidence="1">
    <location>
        <begin position="217"/>
        <end position="254"/>
    </location>
</feature>
<feature type="compositionally biased region" description="Polar residues" evidence="1">
    <location>
        <begin position="132"/>
        <end position="146"/>
    </location>
</feature>
<organism evidence="2 3">
    <name type="scientific">Aspergillus aculeatus (strain ATCC 16872 / CBS 172.66 / WB 5094)</name>
    <dbReference type="NCBI Taxonomy" id="690307"/>
    <lineage>
        <taxon>Eukaryota</taxon>
        <taxon>Fungi</taxon>
        <taxon>Dikarya</taxon>
        <taxon>Ascomycota</taxon>
        <taxon>Pezizomycotina</taxon>
        <taxon>Eurotiomycetes</taxon>
        <taxon>Eurotiomycetidae</taxon>
        <taxon>Eurotiales</taxon>
        <taxon>Aspergillaceae</taxon>
        <taxon>Aspergillus</taxon>
        <taxon>Aspergillus subgen. Circumdati</taxon>
    </lineage>
</organism>
<dbReference type="GeneID" id="30973370"/>
<dbReference type="RefSeq" id="XP_020056466.1">
    <property type="nucleotide sequence ID" value="XM_020199556.1"/>
</dbReference>
<feature type="region of interest" description="Disordered" evidence="1">
    <location>
        <begin position="67"/>
        <end position="157"/>
    </location>
</feature>
<feature type="region of interest" description="Disordered" evidence="1">
    <location>
        <begin position="352"/>
        <end position="371"/>
    </location>
</feature>
<evidence type="ECO:0000256" key="1">
    <source>
        <dbReference type="SAM" id="MobiDB-lite"/>
    </source>
</evidence>
<dbReference type="VEuPathDB" id="FungiDB:ASPACDRAFT_28376"/>
<feature type="region of interest" description="Disordered" evidence="1">
    <location>
        <begin position="293"/>
        <end position="313"/>
    </location>
</feature>
<gene>
    <name evidence="2" type="ORF">ASPACDRAFT_28376</name>
</gene>
<dbReference type="OMA" id="WESGSAH"/>
<evidence type="ECO:0000313" key="2">
    <source>
        <dbReference type="EMBL" id="OJK00127.1"/>
    </source>
</evidence>
<name>A0A1L9WV55_ASPA1</name>
<dbReference type="OrthoDB" id="425602at2759"/>
<dbReference type="EMBL" id="KV878976">
    <property type="protein sequence ID" value="OJK00127.1"/>
    <property type="molecule type" value="Genomic_DNA"/>
</dbReference>
<sequence length="371" mass="40034">MAALTMTPTAVRQPFASLDAPRMRSLLRSKLNLKNKQDGAILSKKTQPTMDVDSENIDPVTLKLSTKRKRTMDDDDSEPAIKISSKPSKTSRVVLTTLEPSTAPHMPATPSKPILSTPKSAPILKPAGRSPQPKSCKSSSRRSTIAKSRLESTGRKAVHRPFSLAAALSGPKPKRQSNPKAPASWAFDIYVDNEQEEMTNLMQHSTCVLDINDQQGKVETSGRGKENVPPVELGLDLPRSREQESPAAAARKSVMMEESRAPLGDLNAADFYGDDCHAFSYVVIYDDEETDGAEKKAPLHPLPRTSPRSIPSKLSSVSSISSLLEASLPSEATTDAKSEPTEAEIEIWESASAAEEAAEADEAAAESFISA</sequence>
<feature type="compositionally biased region" description="Polar residues" evidence="1">
    <location>
        <begin position="85"/>
        <end position="100"/>
    </location>
</feature>
<dbReference type="Proteomes" id="UP000184546">
    <property type="component" value="Unassembled WGS sequence"/>
</dbReference>
<reference evidence="3" key="1">
    <citation type="journal article" date="2017" name="Genome Biol.">
        <title>Comparative genomics reveals high biological diversity and specific adaptations in the industrially and medically important fungal genus Aspergillus.</title>
        <authorList>
            <person name="de Vries R.P."/>
            <person name="Riley R."/>
            <person name="Wiebenga A."/>
            <person name="Aguilar-Osorio G."/>
            <person name="Amillis S."/>
            <person name="Uchima C.A."/>
            <person name="Anderluh G."/>
            <person name="Asadollahi M."/>
            <person name="Askin M."/>
            <person name="Barry K."/>
            <person name="Battaglia E."/>
            <person name="Bayram O."/>
            <person name="Benocci T."/>
            <person name="Braus-Stromeyer S.A."/>
            <person name="Caldana C."/>
            <person name="Canovas D."/>
            <person name="Cerqueira G.C."/>
            <person name="Chen F."/>
            <person name="Chen W."/>
            <person name="Choi C."/>
            <person name="Clum A."/>
            <person name="Dos Santos R.A."/>
            <person name="Damasio A.R."/>
            <person name="Diallinas G."/>
            <person name="Emri T."/>
            <person name="Fekete E."/>
            <person name="Flipphi M."/>
            <person name="Freyberg S."/>
            <person name="Gallo A."/>
            <person name="Gournas C."/>
            <person name="Habgood R."/>
            <person name="Hainaut M."/>
            <person name="Harispe M.L."/>
            <person name="Henrissat B."/>
            <person name="Hilden K.S."/>
            <person name="Hope R."/>
            <person name="Hossain A."/>
            <person name="Karabika E."/>
            <person name="Karaffa L."/>
            <person name="Karanyi Z."/>
            <person name="Krasevec N."/>
            <person name="Kuo A."/>
            <person name="Kusch H."/>
            <person name="LaButti K."/>
            <person name="Lagendijk E.L."/>
            <person name="Lapidus A."/>
            <person name="Levasseur A."/>
            <person name="Lindquist E."/>
            <person name="Lipzen A."/>
            <person name="Logrieco A.F."/>
            <person name="MacCabe A."/>
            <person name="Maekelae M.R."/>
            <person name="Malavazi I."/>
            <person name="Melin P."/>
            <person name="Meyer V."/>
            <person name="Mielnichuk N."/>
            <person name="Miskei M."/>
            <person name="Molnar A.P."/>
            <person name="Mule G."/>
            <person name="Ngan C.Y."/>
            <person name="Orejas M."/>
            <person name="Orosz E."/>
            <person name="Ouedraogo J.P."/>
            <person name="Overkamp K.M."/>
            <person name="Park H.-S."/>
            <person name="Perrone G."/>
            <person name="Piumi F."/>
            <person name="Punt P.J."/>
            <person name="Ram A.F."/>
            <person name="Ramon A."/>
            <person name="Rauscher S."/>
            <person name="Record E."/>
            <person name="Riano-Pachon D.M."/>
            <person name="Robert V."/>
            <person name="Roehrig J."/>
            <person name="Ruller R."/>
            <person name="Salamov A."/>
            <person name="Salih N.S."/>
            <person name="Samson R.A."/>
            <person name="Sandor E."/>
            <person name="Sanguinetti M."/>
            <person name="Schuetze T."/>
            <person name="Sepcic K."/>
            <person name="Shelest E."/>
            <person name="Sherlock G."/>
            <person name="Sophianopoulou V."/>
            <person name="Squina F.M."/>
            <person name="Sun H."/>
            <person name="Susca A."/>
            <person name="Todd R.B."/>
            <person name="Tsang A."/>
            <person name="Unkles S.E."/>
            <person name="van de Wiele N."/>
            <person name="van Rossen-Uffink D."/>
            <person name="Oliveira J.V."/>
            <person name="Vesth T.C."/>
            <person name="Visser J."/>
            <person name="Yu J.-H."/>
            <person name="Zhou M."/>
            <person name="Andersen M.R."/>
            <person name="Archer D.B."/>
            <person name="Baker S.E."/>
            <person name="Benoit I."/>
            <person name="Brakhage A.A."/>
            <person name="Braus G.H."/>
            <person name="Fischer R."/>
            <person name="Frisvad J.C."/>
            <person name="Goldman G.H."/>
            <person name="Houbraken J."/>
            <person name="Oakley B."/>
            <person name="Pocsi I."/>
            <person name="Scazzocchio C."/>
            <person name="Seiboth B."/>
            <person name="vanKuyk P.A."/>
            <person name="Wortman J."/>
            <person name="Dyer P.S."/>
            <person name="Grigoriev I.V."/>
        </authorList>
    </citation>
    <scope>NUCLEOTIDE SEQUENCE [LARGE SCALE GENOMIC DNA]</scope>
    <source>
        <strain evidence="3">ATCC 16872 / CBS 172.66 / WB 5094</strain>
    </source>
</reference>
<evidence type="ECO:0000313" key="3">
    <source>
        <dbReference type="Proteomes" id="UP000184546"/>
    </source>
</evidence>
<dbReference type="STRING" id="690307.A0A1L9WV55"/>
<accession>A0A1L9WV55</accession>
<dbReference type="AlphaFoldDB" id="A0A1L9WV55"/>
<keyword evidence="3" id="KW-1185">Reference proteome</keyword>
<proteinExistence type="predicted"/>